<evidence type="ECO:0000313" key="1">
    <source>
        <dbReference type="EMBL" id="CAK0897760.1"/>
    </source>
</evidence>
<accession>A0ABN9XFD1</accession>
<name>A0ABN9XFD1_9DINO</name>
<proteinExistence type="predicted"/>
<evidence type="ECO:0000313" key="2">
    <source>
        <dbReference type="Proteomes" id="UP001189429"/>
    </source>
</evidence>
<dbReference type="EMBL" id="CAUYUJ010020380">
    <property type="protein sequence ID" value="CAK0897760.1"/>
    <property type="molecule type" value="Genomic_DNA"/>
</dbReference>
<dbReference type="Proteomes" id="UP001189429">
    <property type="component" value="Unassembled WGS sequence"/>
</dbReference>
<sequence>MERVWWLATATVRERDALDAVRQSILDIEDGGTLFTERQKDLTKWQQSDMSPAFSGLVGGCASIAVFRRLGLFTRGPKMMIILPAMPFYVLPYQFSAVADLVEMMREEKNGRFARQLQKTFRAASAVADSAVLDDIEGGKQLEKRVARECFKRRAGPKIAPQQSGPAQRAAPTMGQWEAGAASRLHRSRSSRNAMKEISFGILRQEAQEMTIQMWVFCSTKGLNYLYLGHLSKGRWGAAGARSQVQLDGLRVIGETVERRVRSALDEVELPYWPQELMKSRASYNLDEDCGALPLNFKEMEPGLPEAEDIGRLGVLEYVGANLMELLTKPEPPLLPEAEWPSTPPRAKGNVERVEDRWFNAARLDERGLLKPIAADRVIHAQGKRVTNGLFAVAKNGSPGPGAARVTRLIFNTVPTNAYLRPLVGDSATLVPSPAWVSASSQPNERLLWSGDDQTSAFFMYRIPEPWLAYTTAYTPVPSRILGTNAGEVWLAMTVLPRGWLYSVPIFQSIHRRVALPEESAGADLTPSRVWRRGRPVPAAVEAPLAGDGDRVWWSTYIGDFDTWEVLNWGAALPLVGTPVRLQELMRESYERNGTPVNKAIQRQVFVTRTGAEVDGVAGRAANSRVKNARLYSLTLWLLARINPVRALEFRRPLFGVFNAVWELVASGRAVLPRGCVDELARARLPLPLATANLRANAAGIVSCSGASEEEPRMLLVSLFDGIGGATVSLARAGEPDAYYDRWPGLIKLGPVEEIEARQL</sequence>
<reference evidence="1" key="1">
    <citation type="submission" date="2023-10" db="EMBL/GenBank/DDBJ databases">
        <authorList>
            <person name="Chen Y."/>
            <person name="Shah S."/>
            <person name="Dougan E. K."/>
            <person name="Thang M."/>
            <person name="Chan C."/>
        </authorList>
    </citation>
    <scope>NUCLEOTIDE SEQUENCE [LARGE SCALE GENOMIC DNA]</scope>
</reference>
<comment type="caution">
    <text evidence="1">The sequence shown here is derived from an EMBL/GenBank/DDBJ whole genome shotgun (WGS) entry which is preliminary data.</text>
</comment>
<protein>
    <submittedName>
        <fullName evidence="1">Uncharacterized protein</fullName>
    </submittedName>
</protein>
<keyword evidence="2" id="KW-1185">Reference proteome</keyword>
<organism evidence="1 2">
    <name type="scientific">Prorocentrum cordatum</name>
    <dbReference type="NCBI Taxonomy" id="2364126"/>
    <lineage>
        <taxon>Eukaryota</taxon>
        <taxon>Sar</taxon>
        <taxon>Alveolata</taxon>
        <taxon>Dinophyceae</taxon>
        <taxon>Prorocentrales</taxon>
        <taxon>Prorocentraceae</taxon>
        <taxon>Prorocentrum</taxon>
    </lineage>
</organism>
<gene>
    <name evidence="1" type="ORF">PCOR1329_LOCUS75833</name>
</gene>